<protein>
    <submittedName>
        <fullName evidence="1">Uncharacterized protein</fullName>
    </submittedName>
</protein>
<reference evidence="1 2" key="1">
    <citation type="submission" date="2016-06" db="EMBL/GenBank/DDBJ databases">
        <title>Complete genome sequence of a saline-alkali tolerant type strain Dietzia timorensis ID05-A0528T.</title>
        <authorList>
            <person name="Wu X."/>
        </authorList>
    </citation>
    <scope>NUCLEOTIDE SEQUENCE [LARGE SCALE GENOMIC DNA]</scope>
    <source>
        <strain evidence="1 2">ID05-A0528</strain>
    </source>
</reference>
<dbReference type="EMBL" id="CP015961">
    <property type="protein sequence ID" value="ANI92072.1"/>
    <property type="molecule type" value="Genomic_DNA"/>
</dbReference>
<name>A0A173LMX7_9ACTN</name>
<dbReference type="STRING" id="499555.BJL86_1290"/>
<dbReference type="AlphaFoldDB" id="A0A173LMX7"/>
<keyword evidence="2" id="KW-1185">Reference proteome</keyword>
<accession>A0A173LMX7</accession>
<gene>
    <name evidence="1" type="ORF">BJL86_1290</name>
</gene>
<sequence length="191" mass="20685">MLVCMTQLHFGPTCEASRTTDSADHSDVFGTSDPELTLDHEFATRISKDVCVDCGSLTTMLTRFVLGDGIAHAAYFASLHPCAEPATGWPEMWIDAIFSESWDEGSADRTTFGCRIGYVEGEGYPVCTLVDAATEHPDTADFGHKLSAAEADKHPALPEFRRLVGFALLADDVLRVHMALPTGHPGLAQRT</sequence>
<dbReference type="Proteomes" id="UP000186104">
    <property type="component" value="Chromosome"/>
</dbReference>
<proteinExistence type="predicted"/>
<evidence type="ECO:0000313" key="2">
    <source>
        <dbReference type="Proteomes" id="UP000186104"/>
    </source>
</evidence>
<organism evidence="1 2">
    <name type="scientific">Dietzia timorensis</name>
    <dbReference type="NCBI Taxonomy" id="499555"/>
    <lineage>
        <taxon>Bacteria</taxon>
        <taxon>Bacillati</taxon>
        <taxon>Actinomycetota</taxon>
        <taxon>Actinomycetes</taxon>
        <taxon>Mycobacteriales</taxon>
        <taxon>Dietziaceae</taxon>
        <taxon>Dietzia</taxon>
    </lineage>
</organism>
<dbReference type="KEGG" id="dtm:BJL86_1290"/>
<evidence type="ECO:0000313" key="1">
    <source>
        <dbReference type="EMBL" id="ANI92072.1"/>
    </source>
</evidence>